<reference evidence="3 4" key="1">
    <citation type="journal article" date="2023" name="Plants (Basel)">
        <title>Bridging the Gap: Combining Genomics and Transcriptomics Approaches to Understand Stylosanthes scabra, an Orphan Legume from the Brazilian Caatinga.</title>
        <authorList>
            <person name="Ferreira-Neto J.R.C."/>
            <person name="da Silva M.D."/>
            <person name="Binneck E."/>
            <person name="de Melo N.F."/>
            <person name="da Silva R.H."/>
            <person name="de Melo A.L.T.M."/>
            <person name="Pandolfi V."/>
            <person name="Bustamante F.O."/>
            <person name="Brasileiro-Vidal A.C."/>
            <person name="Benko-Iseppon A.M."/>
        </authorList>
    </citation>
    <scope>NUCLEOTIDE SEQUENCE [LARGE SCALE GENOMIC DNA]</scope>
    <source>
        <tissue evidence="3">Leaves</tissue>
    </source>
</reference>
<keyword evidence="1" id="KW-0175">Coiled coil</keyword>
<evidence type="ECO:0000256" key="1">
    <source>
        <dbReference type="SAM" id="Coils"/>
    </source>
</evidence>
<gene>
    <name evidence="3" type="ORF">PIB30_014120</name>
</gene>
<accession>A0ABU6T7C3</accession>
<organism evidence="3 4">
    <name type="scientific">Stylosanthes scabra</name>
    <dbReference type="NCBI Taxonomy" id="79078"/>
    <lineage>
        <taxon>Eukaryota</taxon>
        <taxon>Viridiplantae</taxon>
        <taxon>Streptophyta</taxon>
        <taxon>Embryophyta</taxon>
        <taxon>Tracheophyta</taxon>
        <taxon>Spermatophyta</taxon>
        <taxon>Magnoliopsida</taxon>
        <taxon>eudicotyledons</taxon>
        <taxon>Gunneridae</taxon>
        <taxon>Pentapetalae</taxon>
        <taxon>rosids</taxon>
        <taxon>fabids</taxon>
        <taxon>Fabales</taxon>
        <taxon>Fabaceae</taxon>
        <taxon>Papilionoideae</taxon>
        <taxon>50 kb inversion clade</taxon>
        <taxon>dalbergioids sensu lato</taxon>
        <taxon>Dalbergieae</taxon>
        <taxon>Pterocarpus clade</taxon>
        <taxon>Stylosanthes</taxon>
    </lineage>
</organism>
<keyword evidence="4" id="KW-1185">Reference proteome</keyword>
<dbReference type="EMBL" id="JASCZI010090658">
    <property type="protein sequence ID" value="MED6144259.1"/>
    <property type="molecule type" value="Genomic_DNA"/>
</dbReference>
<proteinExistence type="predicted"/>
<comment type="caution">
    <text evidence="3">The sequence shown here is derived from an EMBL/GenBank/DDBJ whole genome shotgun (WGS) entry which is preliminary data.</text>
</comment>
<protein>
    <submittedName>
        <fullName evidence="3">Uncharacterized protein</fullName>
    </submittedName>
</protein>
<dbReference type="Proteomes" id="UP001341840">
    <property type="component" value="Unassembled WGS sequence"/>
</dbReference>
<sequence length="270" mass="29627">MVANPQGPIILSSPAGQASSSVPERGSSSNVEGGAGNRPEVSSPIRKEVPEHQVEIPPPPSSLGKRGAEEAASAQMRPRISEGSQRDFCPMDRSFDASRYIEANFLGPRAVEALRDYDPMESLRWAEWAMLRSATIMKSIEPRLTLADQWEHRCVKLTGDLKLLNQQMADEKGIELQRLRDREAGLLVDLEAAKKKLSEERSRANQTKASLASTEQAHQELVKLAEDSVKATEDALKVQILVLAPDFDVSLLGAWKEVVDGQIVDPPPES</sequence>
<evidence type="ECO:0000313" key="4">
    <source>
        <dbReference type="Proteomes" id="UP001341840"/>
    </source>
</evidence>
<feature type="region of interest" description="Disordered" evidence="2">
    <location>
        <begin position="1"/>
        <end position="88"/>
    </location>
</feature>
<evidence type="ECO:0000256" key="2">
    <source>
        <dbReference type="SAM" id="MobiDB-lite"/>
    </source>
</evidence>
<feature type="compositionally biased region" description="Polar residues" evidence="2">
    <location>
        <begin position="14"/>
        <end position="31"/>
    </location>
</feature>
<feature type="coiled-coil region" evidence="1">
    <location>
        <begin position="147"/>
        <end position="210"/>
    </location>
</feature>
<name>A0ABU6T7C3_9FABA</name>
<feature type="compositionally biased region" description="Basic and acidic residues" evidence="2">
    <location>
        <begin position="45"/>
        <end position="54"/>
    </location>
</feature>
<evidence type="ECO:0000313" key="3">
    <source>
        <dbReference type="EMBL" id="MED6144259.1"/>
    </source>
</evidence>